<name>A0A4U9HS78_SERRU</name>
<evidence type="ECO:0000313" key="4">
    <source>
        <dbReference type="Proteomes" id="UP000307968"/>
    </source>
</evidence>
<dbReference type="InterPro" id="IPR000192">
    <property type="entry name" value="Aminotrans_V_dom"/>
</dbReference>
<evidence type="ECO:0000259" key="2">
    <source>
        <dbReference type="Pfam" id="PF00266"/>
    </source>
</evidence>
<dbReference type="Gene3D" id="3.90.1150.10">
    <property type="entry name" value="Aspartate Aminotransferase, domain 1"/>
    <property type="match status" value="1"/>
</dbReference>
<evidence type="ECO:0000313" key="3">
    <source>
        <dbReference type="EMBL" id="VTP66311.1"/>
    </source>
</evidence>
<protein>
    <submittedName>
        <fullName evidence="3">Cysteine sulfinate desulfinase</fullName>
        <ecNumber evidence="3">4.4.1.-</ecNumber>
    </submittedName>
</protein>
<feature type="domain" description="Aminotransferase class V" evidence="2">
    <location>
        <begin position="1"/>
        <end position="26"/>
    </location>
</feature>
<dbReference type="SUPFAM" id="SSF53383">
    <property type="entry name" value="PLP-dependent transferases"/>
    <property type="match status" value="1"/>
</dbReference>
<reference evidence="3 4" key="1">
    <citation type="submission" date="2019-05" db="EMBL/GenBank/DDBJ databases">
        <authorList>
            <consortium name="Pathogen Informatics"/>
        </authorList>
    </citation>
    <scope>NUCLEOTIDE SEQUENCE [LARGE SCALE GENOMIC DNA]</scope>
    <source>
        <strain evidence="3 4">NCTC12971</strain>
    </source>
</reference>
<keyword evidence="3" id="KW-0456">Lyase</keyword>
<evidence type="ECO:0000256" key="1">
    <source>
        <dbReference type="ARBA" id="ARBA00022898"/>
    </source>
</evidence>
<gene>
    <name evidence="3" type="primary">csdA_3</name>
    <name evidence="3" type="ORF">NCTC12971_04533</name>
</gene>
<dbReference type="EMBL" id="LR590463">
    <property type="protein sequence ID" value="VTP66311.1"/>
    <property type="molecule type" value="Genomic_DNA"/>
</dbReference>
<keyword evidence="1" id="KW-0663">Pyridoxal phosphate</keyword>
<proteinExistence type="predicted"/>
<dbReference type="EC" id="4.4.1.-" evidence="3"/>
<dbReference type="InterPro" id="IPR015422">
    <property type="entry name" value="PyrdxlP-dep_Trfase_small"/>
</dbReference>
<sequence length="39" mass="4080">MAALGVSGTLRASFAPYNTPEDVDRLVDAMVNAVDLLAD</sequence>
<dbReference type="AlphaFoldDB" id="A0A4U9HS78"/>
<dbReference type="Pfam" id="PF00266">
    <property type="entry name" value="Aminotran_5"/>
    <property type="match status" value="1"/>
</dbReference>
<dbReference type="GO" id="GO:0016829">
    <property type="term" value="F:lyase activity"/>
    <property type="evidence" value="ECO:0007669"/>
    <property type="project" value="UniProtKB-KW"/>
</dbReference>
<dbReference type="InterPro" id="IPR015424">
    <property type="entry name" value="PyrdxlP-dep_Trfase"/>
</dbReference>
<organism evidence="3 4">
    <name type="scientific">Serratia rubidaea</name>
    <name type="common">Serratia marinorubra</name>
    <dbReference type="NCBI Taxonomy" id="61652"/>
    <lineage>
        <taxon>Bacteria</taxon>
        <taxon>Pseudomonadati</taxon>
        <taxon>Pseudomonadota</taxon>
        <taxon>Gammaproteobacteria</taxon>
        <taxon>Enterobacterales</taxon>
        <taxon>Yersiniaceae</taxon>
        <taxon>Serratia</taxon>
    </lineage>
</organism>
<dbReference type="Proteomes" id="UP000307968">
    <property type="component" value="Chromosome"/>
</dbReference>
<accession>A0A4U9HS78</accession>